<name>V5ZAW0_9GAMM</name>
<sequence>MRGKDGVIIFKLKKCDEGVFYFELALLCKN</sequence>
<keyword evidence="2" id="KW-1185">Reference proteome</keyword>
<comment type="caution">
    <text evidence="1">The sequence shown here is derived from an EMBL/GenBank/DDBJ whole genome shotgun (WGS) entry which is preliminary data.</text>
</comment>
<dbReference type="AlphaFoldDB" id="V5ZAW0"/>
<protein>
    <submittedName>
        <fullName evidence="1">Uncharacterized protein</fullName>
    </submittedName>
</protein>
<organism evidence="1 2">
    <name type="scientific">Erwinia piriflorinigrans CFBP 5888</name>
    <dbReference type="NCBI Taxonomy" id="1161919"/>
    <lineage>
        <taxon>Bacteria</taxon>
        <taxon>Pseudomonadati</taxon>
        <taxon>Pseudomonadota</taxon>
        <taxon>Gammaproteobacteria</taxon>
        <taxon>Enterobacterales</taxon>
        <taxon>Erwiniaceae</taxon>
        <taxon>Erwinia</taxon>
    </lineage>
</organism>
<dbReference type="EMBL" id="CAHS01000016">
    <property type="protein sequence ID" value="CCG88046.1"/>
    <property type="molecule type" value="Genomic_DNA"/>
</dbReference>
<dbReference type="Proteomes" id="UP000018217">
    <property type="component" value="Unassembled WGS sequence"/>
</dbReference>
<gene>
    <name evidence="1" type="ORF">EPIR_2683</name>
</gene>
<accession>V5ZAW0</accession>
<evidence type="ECO:0000313" key="1">
    <source>
        <dbReference type="EMBL" id="CCG88046.1"/>
    </source>
</evidence>
<reference evidence="1 2" key="1">
    <citation type="journal article" date="2013" name="Syst. Appl. Microbiol.">
        <title>Phylogenetic position and virulence apparatus of the pear flower necrosis pathogen Erwinia piriflorinigrans CFBP 5888T as assessed by comparative genomics.</title>
        <authorList>
            <person name="Smits T.H."/>
            <person name="Rezzonico F."/>
            <person name="Lopez M.M."/>
            <person name="Blom J."/>
            <person name="Goesmann A."/>
            <person name="Frey J.E."/>
            <person name="Duffy B."/>
        </authorList>
    </citation>
    <scope>NUCLEOTIDE SEQUENCE [LARGE SCALE GENOMIC DNA]</scope>
    <source>
        <strain evidence="2">CFBP5888</strain>
    </source>
</reference>
<proteinExistence type="predicted"/>
<evidence type="ECO:0000313" key="2">
    <source>
        <dbReference type="Proteomes" id="UP000018217"/>
    </source>
</evidence>